<gene>
    <name evidence="3" type="ORF">HANVADRAFT_47230</name>
</gene>
<feature type="repeat" description="CHCR" evidence="1">
    <location>
        <begin position="721"/>
        <end position="880"/>
    </location>
</feature>
<organism evidence="3 4">
    <name type="scientific">Hanseniaspora valbyensis NRRL Y-1626</name>
    <dbReference type="NCBI Taxonomy" id="766949"/>
    <lineage>
        <taxon>Eukaryota</taxon>
        <taxon>Fungi</taxon>
        <taxon>Dikarya</taxon>
        <taxon>Ascomycota</taxon>
        <taxon>Saccharomycotina</taxon>
        <taxon>Saccharomycetes</taxon>
        <taxon>Saccharomycodales</taxon>
        <taxon>Saccharomycodaceae</taxon>
        <taxon>Hanseniaspora</taxon>
    </lineage>
</organism>
<dbReference type="AlphaFoldDB" id="A0A1B7TII7"/>
<protein>
    <submittedName>
        <fullName evidence="3">Uncharacterized protein</fullName>
    </submittedName>
</protein>
<dbReference type="SUPFAM" id="SSF50978">
    <property type="entry name" value="WD40 repeat-like"/>
    <property type="match status" value="1"/>
</dbReference>
<dbReference type="Proteomes" id="UP000092321">
    <property type="component" value="Unassembled WGS sequence"/>
</dbReference>
<dbReference type="InterPro" id="IPR036322">
    <property type="entry name" value="WD40_repeat_dom_sf"/>
</dbReference>
<evidence type="ECO:0000256" key="2">
    <source>
        <dbReference type="SAM" id="MobiDB-lite"/>
    </source>
</evidence>
<dbReference type="PROSITE" id="PS50236">
    <property type="entry name" value="CHCR"/>
    <property type="match status" value="1"/>
</dbReference>
<comment type="caution">
    <text evidence="3">The sequence shown here is derived from an EMBL/GenBank/DDBJ whole genome shotgun (WGS) entry which is preliminary data.</text>
</comment>
<reference evidence="4" key="1">
    <citation type="journal article" date="2016" name="Proc. Natl. Acad. Sci. U.S.A.">
        <title>Comparative genomics of biotechnologically important yeasts.</title>
        <authorList>
            <person name="Riley R."/>
            <person name="Haridas S."/>
            <person name="Wolfe K.H."/>
            <person name="Lopes M.R."/>
            <person name="Hittinger C.T."/>
            <person name="Goeker M."/>
            <person name="Salamov A.A."/>
            <person name="Wisecaver J.H."/>
            <person name="Long T.M."/>
            <person name="Calvey C.H."/>
            <person name="Aerts A.L."/>
            <person name="Barry K.W."/>
            <person name="Choi C."/>
            <person name="Clum A."/>
            <person name="Coughlan A.Y."/>
            <person name="Deshpande S."/>
            <person name="Douglass A.P."/>
            <person name="Hanson S.J."/>
            <person name="Klenk H.-P."/>
            <person name="LaButti K.M."/>
            <person name="Lapidus A."/>
            <person name="Lindquist E.A."/>
            <person name="Lipzen A.M."/>
            <person name="Meier-Kolthoff J.P."/>
            <person name="Ohm R.A."/>
            <person name="Otillar R.P."/>
            <person name="Pangilinan J.L."/>
            <person name="Peng Y."/>
            <person name="Rokas A."/>
            <person name="Rosa C.A."/>
            <person name="Scheuner C."/>
            <person name="Sibirny A.A."/>
            <person name="Slot J.C."/>
            <person name="Stielow J.B."/>
            <person name="Sun H."/>
            <person name="Kurtzman C.P."/>
            <person name="Blackwell M."/>
            <person name="Grigoriev I.V."/>
            <person name="Jeffries T.W."/>
        </authorList>
    </citation>
    <scope>NUCLEOTIDE SEQUENCE [LARGE SCALE GENOMIC DNA]</scope>
    <source>
        <strain evidence="4">NRRL Y-1626</strain>
    </source>
</reference>
<dbReference type="GO" id="GO:0098588">
    <property type="term" value="C:bounding membrane of organelle"/>
    <property type="evidence" value="ECO:0007669"/>
    <property type="project" value="UniProtKB-ARBA"/>
</dbReference>
<evidence type="ECO:0000313" key="3">
    <source>
        <dbReference type="EMBL" id="OBA28557.1"/>
    </source>
</evidence>
<dbReference type="InterPro" id="IPR000547">
    <property type="entry name" value="Clathrin_H-chain/VPS_repeat"/>
</dbReference>
<dbReference type="InterPro" id="IPR015943">
    <property type="entry name" value="WD40/YVTN_repeat-like_dom_sf"/>
</dbReference>
<evidence type="ECO:0000313" key="4">
    <source>
        <dbReference type="Proteomes" id="UP000092321"/>
    </source>
</evidence>
<dbReference type="GO" id="GO:0006886">
    <property type="term" value="P:intracellular protein transport"/>
    <property type="evidence" value="ECO:0007669"/>
    <property type="project" value="UniProtKB-UniRule"/>
</dbReference>
<dbReference type="OrthoDB" id="273067at2759"/>
<dbReference type="GO" id="GO:0016192">
    <property type="term" value="P:vesicle-mediated transport"/>
    <property type="evidence" value="ECO:0007669"/>
    <property type="project" value="InterPro"/>
</dbReference>
<accession>A0A1B7TII7</accession>
<feature type="region of interest" description="Disordered" evidence="2">
    <location>
        <begin position="1"/>
        <end position="56"/>
    </location>
</feature>
<dbReference type="Gene3D" id="2.130.10.10">
    <property type="entry name" value="YVTN repeat-like/Quinoprotein amine dehydrogenase"/>
    <property type="match status" value="1"/>
</dbReference>
<sequence>MSPGTKNEFEISSESISENGVTNLVDTNKINTSFDDSTDEESDEDEDEEEDGQPPLFKLSKISIPEKKYLHQLIHPKDKICFIADHIINDSLIVLGTELGYIYIINIQNITVMKRLKLHRDYIMFIDINDKGWFMSCCIEGNVSIINYTSFLNHINKSDMIKEEEIDVDLLEIKRVNFNKSLNYVKIHTNFNNQNNKCFFISSFNGSLLAVNLDTFNNTKDVESPKVIEKTVDIATNWLSYIPSFSSNINTSNHNEDIQKKLAFDVKITNLIDLDSITFLEIIKNDKLFFIDFNSLYIFDLNSGNHEKILLKLNIEAYQPAPGEETTINTVMYKNIFFININKWLLIVDIETLVLLKEISLNEKIPEKIVSMKLFNTIPLEWEKCIDKKYNEGLPPLSIISKSKQSKKLNLHIIDINLNYDFSIHETIELPISKSNVPLKIIFSNFDKNPKITIIFDSLIIKINPFQRNDIFKWFLENEQLYNAWKICEDNKKKLNIGVDLVKQEIDHLEEIFKIQNYNTSSNNFITMDSLIGKYDEIIVDYYCYNFVQGYQTLTNKLITLKDDSYSNTIFFNNNSLTKILNKIVDAKDFKLLQKTLVTWEMQISFSKFDYSQIIEKLSKATAKKTTNDIDLLNCLTTCYYRTNQFDECINILYQLIELCEDSENTSDVYKHKILHIIQLSPKLLTNIVSEEGQFNEFLAKISNYSLKNIREFKLHFKSIIKLLINNISVENVIKISSIIDSEKFPEFQFLLLLKVYSFVPAKHIKAVTLSIIKLYLANDIFTECNPNLIQFLISNTNNYDSKEILSLILQSNGILAHNEELIYLYSQLHDYTSALKLILKTGLTNPINYIMTTEATINDHDLWKEIMKYSSENGNLLTKEIIRTINKNENINMNTVIFLYEELLNFIDCEESLFQNGIATTTKNLQLKKLEFAKLKNLLTSEVKNVFAERMRCLQTGKYYE</sequence>
<feature type="compositionally biased region" description="Acidic residues" evidence="2">
    <location>
        <begin position="36"/>
        <end position="52"/>
    </location>
</feature>
<evidence type="ECO:0000256" key="1">
    <source>
        <dbReference type="PROSITE-ProRule" id="PRU01006"/>
    </source>
</evidence>
<proteinExistence type="predicted"/>
<feature type="compositionally biased region" description="Polar residues" evidence="2">
    <location>
        <begin position="19"/>
        <end position="34"/>
    </location>
</feature>
<dbReference type="EMBL" id="LXPE01000003">
    <property type="protein sequence ID" value="OBA28557.1"/>
    <property type="molecule type" value="Genomic_DNA"/>
</dbReference>
<keyword evidence="4" id="KW-1185">Reference proteome</keyword>
<name>A0A1B7TII7_9ASCO</name>